<evidence type="ECO:0000313" key="3">
    <source>
        <dbReference type="EMBL" id="QGY02428.1"/>
    </source>
</evidence>
<feature type="signal peptide" evidence="2">
    <location>
        <begin position="1"/>
        <end position="19"/>
    </location>
</feature>
<dbReference type="RefSeq" id="WP_010683046.1">
    <property type="nucleotide sequence ID" value="NZ_CP043538.1"/>
</dbReference>
<evidence type="ECO:0000313" key="4">
    <source>
        <dbReference type="Proteomes" id="UP000012488"/>
    </source>
</evidence>
<accession>A0A6B9FN86</accession>
<dbReference type="Proteomes" id="UP000012488">
    <property type="component" value="Chromosome"/>
</dbReference>
<evidence type="ECO:0000256" key="2">
    <source>
        <dbReference type="SAM" id="SignalP"/>
    </source>
</evidence>
<gene>
    <name evidence="3" type="ORF">MMSR116_11510</name>
</gene>
<reference evidence="3 4" key="2">
    <citation type="journal article" date="2013" name="Genome Announc.">
        <title>Draft Genome Sequence of Methylobacterium mesophilicum Strain SR1.6/6, Isolated from Citrus sinensis.</title>
        <authorList>
            <person name="Marinho Almeida D."/>
            <person name="Dini-Andreote F."/>
            <person name="Camargo Neves A.A."/>
            <person name="Juca Ramos R.T."/>
            <person name="Andreote F.D."/>
            <person name="Carneiro A.R."/>
            <person name="Oliveira de Souza Lima A."/>
            <person name="Caracciolo Gomes de Sa P.H."/>
            <person name="Ribeiro Barbosa M.S."/>
            <person name="Araujo W.L."/>
            <person name="Silva A."/>
        </authorList>
    </citation>
    <scope>NUCLEOTIDE SEQUENCE [LARGE SCALE GENOMIC DNA]</scope>
    <source>
        <strain evidence="3 4">SR1.6/6</strain>
    </source>
</reference>
<proteinExistence type="predicted"/>
<name>A0A6B9FN86_9HYPH</name>
<keyword evidence="2" id="KW-0732">Signal</keyword>
<sequence>MTRCRVFIAALILSFPAGSWGGSVGVEARDRPAQGTVTIPSDADLNRLEREAITTPPLDVSDMPPRGGTGAPDSRQRRIERPSPARGGACDDC</sequence>
<feature type="compositionally biased region" description="Basic and acidic residues" evidence="1">
    <location>
        <begin position="74"/>
        <end position="83"/>
    </location>
</feature>
<dbReference type="OrthoDB" id="7999665at2"/>
<organism evidence="3 4">
    <name type="scientific">Methylobacterium mesophilicum SR1.6/6</name>
    <dbReference type="NCBI Taxonomy" id="908290"/>
    <lineage>
        <taxon>Bacteria</taxon>
        <taxon>Pseudomonadati</taxon>
        <taxon>Pseudomonadota</taxon>
        <taxon>Alphaproteobacteria</taxon>
        <taxon>Hyphomicrobiales</taxon>
        <taxon>Methylobacteriaceae</taxon>
        <taxon>Methylobacterium</taxon>
    </lineage>
</organism>
<dbReference type="KEGG" id="mmes:MMSR116_11510"/>
<reference evidence="3 4" key="1">
    <citation type="journal article" date="2012" name="Genet. Mol. Biol.">
        <title>Analysis of 16S rRNA and mxaF genes revealing insights into Methylobacterium niche-specific plant association.</title>
        <authorList>
            <person name="Dourado M.N."/>
            <person name="Andreote F.D."/>
            <person name="Dini-Andreote F."/>
            <person name="Conti R."/>
            <person name="Araujo J.M."/>
            <person name="Araujo W.L."/>
        </authorList>
    </citation>
    <scope>NUCLEOTIDE SEQUENCE [LARGE SCALE GENOMIC DNA]</scope>
    <source>
        <strain evidence="3 4">SR1.6/6</strain>
    </source>
</reference>
<dbReference type="AlphaFoldDB" id="A0A6B9FN86"/>
<protein>
    <recommendedName>
        <fullName evidence="5">Secreted protein</fullName>
    </recommendedName>
</protein>
<feature type="region of interest" description="Disordered" evidence="1">
    <location>
        <begin position="53"/>
        <end position="93"/>
    </location>
</feature>
<evidence type="ECO:0008006" key="5">
    <source>
        <dbReference type="Google" id="ProtNLM"/>
    </source>
</evidence>
<evidence type="ECO:0000256" key="1">
    <source>
        <dbReference type="SAM" id="MobiDB-lite"/>
    </source>
</evidence>
<feature type="chain" id="PRO_5025612429" description="Secreted protein" evidence="2">
    <location>
        <begin position="20"/>
        <end position="93"/>
    </location>
</feature>
<dbReference type="EMBL" id="CP043538">
    <property type="protein sequence ID" value="QGY02428.1"/>
    <property type="molecule type" value="Genomic_DNA"/>
</dbReference>